<comment type="caution">
    <text evidence="1">The sequence shown here is derived from an EMBL/GenBank/DDBJ whole genome shotgun (WGS) entry which is preliminary data.</text>
</comment>
<dbReference type="RefSeq" id="WP_146429340.1">
    <property type="nucleotide sequence ID" value="NZ_SJPF01000001.1"/>
</dbReference>
<sequence length="169" mass="18980">MSLELRLSSRHWSCDPIERIDPATGQLVMERPHLPMTPSEQTAVKALLDEAAGQPIEGARGFLRLTDGANIQVTCDNYQPQYVEEFKIHVEHELTPALLDFLISILDAGNLILTSERDGSSVSLREANFEDAPETVQPRAVCHSRDELKEILLHGIRDDQRLTNKTLEI</sequence>
<dbReference type="OrthoDB" id="274036at2"/>
<proteinExistence type="predicted"/>
<keyword evidence="2" id="KW-1185">Reference proteome</keyword>
<dbReference type="EMBL" id="SJPF01000001">
    <property type="protein sequence ID" value="TWT39145.1"/>
    <property type="molecule type" value="Genomic_DNA"/>
</dbReference>
<evidence type="ECO:0000313" key="2">
    <source>
        <dbReference type="Proteomes" id="UP000318878"/>
    </source>
</evidence>
<dbReference type="AlphaFoldDB" id="A0A5C5VMM8"/>
<dbReference type="Proteomes" id="UP000318878">
    <property type="component" value="Unassembled WGS sequence"/>
</dbReference>
<protein>
    <submittedName>
        <fullName evidence="1">Uncharacterized protein</fullName>
    </submittedName>
</protein>
<accession>A0A5C5VMM8</accession>
<gene>
    <name evidence="1" type="ORF">Enr8_08400</name>
</gene>
<name>A0A5C5VMM8_9BACT</name>
<evidence type="ECO:0000313" key="1">
    <source>
        <dbReference type="EMBL" id="TWT39145.1"/>
    </source>
</evidence>
<organism evidence="1 2">
    <name type="scientific">Blastopirellula retiformator</name>
    <dbReference type="NCBI Taxonomy" id="2527970"/>
    <lineage>
        <taxon>Bacteria</taxon>
        <taxon>Pseudomonadati</taxon>
        <taxon>Planctomycetota</taxon>
        <taxon>Planctomycetia</taxon>
        <taxon>Pirellulales</taxon>
        <taxon>Pirellulaceae</taxon>
        <taxon>Blastopirellula</taxon>
    </lineage>
</organism>
<reference evidence="1 2" key="1">
    <citation type="submission" date="2019-02" db="EMBL/GenBank/DDBJ databases">
        <title>Deep-cultivation of Planctomycetes and their phenomic and genomic characterization uncovers novel biology.</title>
        <authorList>
            <person name="Wiegand S."/>
            <person name="Jogler M."/>
            <person name="Boedeker C."/>
            <person name="Pinto D."/>
            <person name="Vollmers J."/>
            <person name="Rivas-Marin E."/>
            <person name="Kohn T."/>
            <person name="Peeters S.H."/>
            <person name="Heuer A."/>
            <person name="Rast P."/>
            <person name="Oberbeckmann S."/>
            <person name="Bunk B."/>
            <person name="Jeske O."/>
            <person name="Meyerdierks A."/>
            <person name="Storesund J.E."/>
            <person name="Kallscheuer N."/>
            <person name="Luecker S."/>
            <person name="Lage O.M."/>
            <person name="Pohl T."/>
            <person name="Merkel B.J."/>
            <person name="Hornburger P."/>
            <person name="Mueller R.-W."/>
            <person name="Bruemmer F."/>
            <person name="Labrenz M."/>
            <person name="Spormann A.M."/>
            <person name="Op Den Camp H."/>
            <person name="Overmann J."/>
            <person name="Amann R."/>
            <person name="Jetten M.S.M."/>
            <person name="Mascher T."/>
            <person name="Medema M.H."/>
            <person name="Devos D.P."/>
            <person name="Kaster A.-K."/>
            <person name="Ovreas L."/>
            <person name="Rohde M."/>
            <person name="Galperin M.Y."/>
            <person name="Jogler C."/>
        </authorList>
    </citation>
    <scope>NUCLEOTIDE SEQUENCE [LARGE SCALE GENOMIC DNA]</scope>
    <source>
        <strain evidence="1 2">Enr8</strain>
    </source>
</reference>